<protein>
    <submittedName>
        <fullName evidence="2">Uncharacterized protein</fullName>
    </submittedName>
</protein>
<gene>
    <name evidence="2" type="ORF">SD37_11735</name>
</gene>
<accession>A0A193BVQ1</accession>
<keyword evidence="3" id="KW-1185">Reference proteome</keyword>
<reference evidence="2 3" key="1">
    <citation type="journal article" date="2015" name="Genome Announc.">
        <title>Draft Genome Sequence of Norvancomycin-Producing Strain Amycolatopsis orientalis CPCC200066.</title>
        <authorList>
            <person name="Lei X."/>
            <person name="Yuan F."/>
            <person name="Shi Y."/>
            <person name="Li X."/>
            <person name="Wang L."/>
            <person name="Hong B."/>
        </authorList>
    </citation>
    <scope>NUCLEOTIDE SEQUENCE [LARGE SCALE GENOMIC DNA]</scope>
    <source>
        <strain evidence="2 3">B-37</strain>
    </source>
</reference>
<name>A0A193BVQ1_AMYOR</name>
<organism evidence="2 3">
    <name type="scientific">Amycolatopsis orientalis</name>
    <name type="common">Nocardia orientalis</name>
    <dbReference type="NCBI Taxonomy" id="31958"/>
    <lineage>
        <taxon>Bacteria</taxon>
        <taxon>Bacillati</taxon>
        <taxon>Actinomycetota</taxon>
        <taxon>Actinomycetes</taxon>
        <taxon>Pseudonocardiales</taxon>
        <taxon>Pseudonocardiaceae</taxon>
        <taxon>Amycolatopsis</taxon>
    </lineage>
</organism>
<evidence type="ECO:0000256" key="1">
    <source>
        <dbReference type="SAM" id="MobiDB-lite"/>
    </source>
</evidence>
<dbReference type="EMBL" id="CP016174">
    <property type="protein sequence ID" value="ANN16249.1"/>
    <property type="molecule type" value="Genomic_DNA"/>
</dbReference>
<feature type="compositionally biased region" description="Basic and acidic residues" evidence="1">
    <location>
        <begin position="35"/>
        <end position="65"/>
    </location>
</feature>
<proteinExistence type="predicted"/>
<sequence length="92" mass="10037">MDKHIWRTADGKLVEHGHPDAAFLQYPAGTDVPDADAKRLRLADIGKSEPDPEPEKEAEPEKSDAAADEQPDTQRAKTRAPANKAVPKPSDK</sequence>
<dbReference type="AlphaFoldDB" id="A0A193BVQ1"/>
<dbReference type="Proteomes" id="UP000093695">
    <property type="component" value="Chromosome"/>
</dbReference>
<feature type="region of interest" description="Disordered" evidence="1">
    <location>
        <begin position="24"/>
        <end position="92"/>
    </location>
</feature>
<dbReference type="STRING" id="31958.SD37_11735"/>
<evidence type="ECO:0000313" key="2">
    <source>
        <dbReference type="EMBL" id="ANN16249.1"/>
    </source>
</evidence>
<dbReference type="KEGG" id="aori:SD37_11735"/>
<evidence type="ECO:0000313" key="3">
    <source>
        <dbReference type="Proteomes" id="UP000093695"/>
    </source>
</evidence>